<evidence type="ECO:0000313" key="1">
    <source>
        <dbReference type="EMBL" id="OGI90395.1"/>
    </source>
</evidence>
<reference evidence="1 2" key="1">
    <citation type="journal article" date="2016" name="Nat. Commun.">
        <title>Thousands of microbial genomes shed light on interconnected biogeochemical processes in an aquifer system.</title>
        <authorList>
            <person name="Anantharaman K."/>
            <person name="Brown C.T."/>
            <person name="Hug L.A."/>
            <person name="Sharon I."/>
            <person name="Castelle C.J."/>
            <person name="Probst A.J."/>
            <person name="Thomas B.C."/>
            <person name="Singh A."/>
            <person name="Wilkins M.J."/>
            <person name="Karaoz U."/>
            <person name="Brodie E.L."/>
            <person name="Williams K.H."/>
            <person name="Hubbard S.S."/>
            <person name="Banfield J.F."/>
        </authorList>
    </citation>
    <scope>NUCLEOTIDE SEQUENCE [LARGE SCALE GENOMIC DNA]</scope>
</reference>
<comment type="caution">
    <text evidence="1">The sequence shown here is derived from an EMBL/GenBank/DDBJ whole genome shotgun (WGS) entry which is preliminary data.</text>
</comment>
<dbReference type="Proteomes" id="UP000176814">
    <property type="component" value="Unassembled WGS sequence"/>
</dbReference>
<organism evidence="1 2">
    <name type="scientific">Candidatus Nomurabacteria bacterium RIFCSPLOWO2_01_FULL_40_15</name>
    <dbReference type="NCBI Taxonomy" id="1801772"/>
    <lineage>
        <taxon>Bacteria</taxon>
        <taxon>Candidatus Nomuraibacteriota</taxon>
    </lineage>
</organism>
<dbReference type="SUPFAM" id="SSF52540">
    <property type="entry name" value="P-loop containing nucleoside triphosphate hydrolases"/>
    <property type="match status" value="1"/>
</dbReference>
<dbReference type="AlphaFoldDB" id="A0A1F6X8M9"/>
<dbReference type="EMBL" id="MFUW01000013">
    <property type="protein sequence ID" value="OGI90395.1"/>
    <property type="molecule type" value="Genomic_DNA"/>
</dbReference>
<accession>A0A1F6X8M9</accession>
<dbReference type="PANTHER" id="PTHR30050">
    <property type="entry name" value="CHROMOSOMAL REPLICATION INITIATOR PROTEIN DNAA"/>
    <property type="match status" value="1"/>
</dbReference>
<dbReference type="InterPro" id="IPR027417">
    <property type="entry name" value="P-loop_NTPase"/>
</dbReference>
<proteinExistence type="predicted"/>
<dbReference type="GO" id="GO:0006260">
    <property type="term" value="P:DNA replication"/>
    <property type="evidence" value="ECO:0007669"/>
    <property type="project" value="TreeGrafter"/>
</dbReference>
<dbReference type="Gene3D" id="3.40.50.300">
    <property type="entry name" value="P-loop containing nucleotide triphosphate hydrolases"/>
    <property type="match status" value="1"/>
</dbReference>
<sequence length="217" mass="25075">MISIEKLIEEAVRDNPKGWVLKAVRSGNRISYEDVDINDIPKFINENIPKTYLEADITEETEKLAQDAANENKGIYLHGPAGIGKTYLLYGLMRRRRLERERCIFINVPMWLAELRQRMDGGINNHGLGLEFWINKDVTSNKIMFIDDMAVEKSTDWNDEILYRLINYRSENMLETHFASNLTLQELSEKKGDRIASRVAGMVIPKLITGRDRRLSS</sequence>
<dbReference type="PANTHER" id="PTHR30050:SF4">
    <property type="entry name" value="ATP-BINDING PROTEIN RV3427C IN INSERTION SEQUENCE-RELATED"/>
    <property type="match status" value="1"/>
</dbReference>
<gene>
    <name evidence="1" type="ORF">A2911_00170</name>
</gene>
<protein>
    <submittedName>
        <fullName evidence="1">Uncharacterized protein</fullName>
    </submittedName>
</protein>
<name>A0A1F6X8M9_9BACT</name>
<evidence type="ECO:0000313" key="2">
    <source>
        <dbReference type="Proteomes" id="UP000176814"/>
    </source>
</evidence>